<protein>
    <submittedName>
        <fullName evidence="1">Uncharacterized protein</fullName>
    </submittedName>
</protein>
<evidence type="ECO:0000313" key="2">
    <source>
        <dbReference type="Proteomes" id="UP000308671"/>
    </source>
</evidence>
<name>A0A4S8R484_9HELO</name>
<keyword evidence="2" id="KW-1185">Reference proteome</keyword>
<dbReference type="EMBL" id="PQXL01000070">
    <property type="protein sequence ID" value="THV52727.1"/>
    <property type="molecule type" value="Genomic_DNA"/>
</dbReference>
<dbReference type="Proteomes" id="UP000308671">
    <property type="component" value="Unassembled WGS sequence"/>
</dbReference>
<dbReference type="AlphaFoldDB" id="A0A4S8R484"/>
<accession>A0A4S8R484</accession>
<evidence type="ECO:0000313" key="1">
    <source>
        <dbReference type="EMBL" id="THV52727.1"/>
    </source>
</evidence>
<reference evidence="1 2" key="1">
    <citation type="submission" date="2017-12" db="EMBL/GenBank/DDBJ databases">
        <title>Comparative genomics of Botrytis spp.</title>
        <authorList>
            <person name="Valero-Jimenez C.A."/>
            <person name="Tapia P."/>
            <person name="Veloso J."/>
            <person name="Silva-Moreno E."/>
            <person name="Staats M."/>
            <person name="Valdes J.H."/>
            <person name="Van Kan J.A.L."/>
        </authorList>
    </citation>
    <scope>NUCLEOTIDE SEQUENCE [LARGE SCALE GENOMIC DNA]</scope>
    <source>
        <strain evidence="1 2">MUCL435</strain>
    </source>
</reference>
<proteinExistence type="predicted"/>
<organism evidence="1 2">
    <name type="scientific">Botrytis galanthina</name>
    <dbReference type="NCBI Taxonomy" id="278940"/>
    <lineage>
        <taxon>Eukaryota</taxon>
        <taxon>Fungi</taxon>
        <taxon>Dikarya</taxon>
        <taxon>Ascomycota</taxon>
        <taxon>Pezizomycotina</taxon>
        <taxon>Leotiomycetes</taxon>
        <taxon>Helotiales</taxon>
        <taxon>Sclerotiniaceae</taxon>
        <taxon>Botrytis</taxon>
    </lineage>
</organism>
<sequence length="114" mass="12786">MAEKRKLYSIEYLPLVKRDTASSKISLNSPLGAVVPRSTRIPEYGNAKIIGSIPVAQDETLSCAVNKQEDDVTSRFHRADFIHQEAGNDFTNGSYFFQPPSQQHWVAQILCSRC</sequence>
<comment type="caution">
    <text evidence="1">The sequence shown here is derived from an EMBL/GenBank/DDBJ whole genome shotgun (WGS) entry which is preliminary data.</text>
</comment>
<gene>
    <name evidence="1" type="ORF">BGAL_0070g00080</name>
</gene>